<dbReference type="InterPro" id="IPR009056">
    <property type="entry name" value="Cyt_c-like_dom"/>
</dbReference>
<feature type="transmembrane region" description="Helical" evidence="7">
    <location>
        <begin position="254"/>
        <end position="273"/>
    </location>
</feature>
<feature type="transmembrane region" description="Helical" evidence="7">
    <location>
        <begin position="166"/>
        <end position="193"/>
    </location>
</feature>
<evidence type="ECO:0000256" key="4">
    <source>
        <dbReference type="ARBA" id="ARBA00022982"/>
    </source>
</evidence>
<dbReference type="PROSITE" id="PS51007">
    <property type="entry name" value="CYTC"/>
    <property type="match status" value="2"/>
</dbReference>
<keyword evidence="5 6" id="KW-0408">Iron</keyword>
<dbReference type="PRINTS" id="PR00605">
    <property type="entry name" value="CYTCHROMECIC"/>
</dbReference>
<keyword evidence="8" id="KW-0732">Signal</keyword>
<dbReference type="InterPro" id="IPR036909">
    <property type="entry name" value="Cyt_c-like_dom_sf"/>
</dbReference>
<dbReference type="Gene3D" id="1.10.760.10">
    <property type="entry name" value="Cytochrome c-like domain"/>
    <property type="match status" value="2"/>
</dbReference>
<name>A0ABW6BPM1_9BACT</name>
<dbReference type="RefSeq" id="WP_377481307.1">
    <property type="nucleotide sequence ID" value="NZ_JBHUOX010000002.1"/>
</dbReference>
<evidence type="ECO:0000313" key="10">
    <source>
        <dbReference type="EMBL" id="MFD2999521.1"/>
    </source>
</evidence>
<proteinExistence type="predicted"/>
<dbReference type="SUPFAM" id="SSF46626">
    <property type="entry name" value="Cytochrome c"/>
    <property type="match status" value="2"/>
</dbReference>
<accession>A0ABW6BPM1</accession>
<keyword evidence="2 6" id="KW-0349">Heme</keyword>
<organism evidence="10 11">
    <name type="scientific">Pontibacter toksunensis</name>
    <dbReference type="NCBI Taxonomy" id="1332631"/>
    <lineage>
        <taxon>Bacteria</taxon>
        <taxon>Pseudomonadati</taxon>
        <taxon>Bacteroidota</taxon>
        <taxon>Cytophagia</taxon>
        <taxon>Cytophagales</taxon>
        <taxon>Hymenobacteraceae</taxon>
        <taxon>Pontibacter</taxon>
    </lineage>
</organism>
<dbReference type="PANTHER" id="PTHR33751:SF1">
    <property type="entry name" value="CBB3-TYPE CYTOCHROME C OXIDASE SUBUNIT FIXP"/>
    <property type="match status" value="1"/>
</dbReference>
<evidence type="ECO:0000259" key="9">
    <source>
        <dbReference type="PROSITE" id="PS51007"/>
    </source>
</evidence>
<feature type="domain" description="Cytochrome c" evidence="9">
    <location>
        <begin position="314"/>
        <end position="393"/>
    </location>
</feature>
<dbReference type="InterPro" id="IPR038414">
    <property type="entry name" value="CcoP_N_sf"/>
</dbReference>
<evidence type="ECO:0000256" key="2">
    <source>
        <dbReference type="ARBA" id="ARBA00022617"/>
    </source>
</evidence>
<feature type="signal peptide" evidence="8">
    <location>
        <begin position="1"/>
        <end position="29"/>
    </location>
</feature>
<protein>
    <submittedName>
        <fullName evidence="10">C-type cytochrome</fullName>
    </submittedName>
</protein>
<evidence type="ECO:0000256" key="8">
    <source>
        <dbReference type="SAM" id="SignalP"/>
    </source>
</evidence>
<keyword evidence="11" id="KW-1185">Reference proteome</keyword>
<evidence type="ECO:0000256" key="1">
    <source>
        <dbReference type="ARBA" id="ARBA00022448"/>
    </source>
</evidence>
<dbReference type="InterPro" id="IPR008168">
    <property type="entry name" value="Cyt_C_IC"/>
</dbReference>
<dbReference type="Pfam" id="PF00034">
    <property type="entry name" value="Cytochrom_C"/>
    <property type="match status" value="1"/>
</dbReference>
<keyword evidence="7" id="KW-0472">Membrane</keyword>
<sequence>MNTALKVFRKSSFGLLVGLLLMSGGTAVAQDAVEGKKVFEANCTVCHSLEADVVGPALKDVHKRRGDEWLVKFIKNSQELVKSGDKDAVAIFEKFHKVPMPSFASTLSEEDITNVIAYIKEASDAPAEAAADQPATIGTDQQSGMAMVVPAGVAGEEVGFLDLPPVLLFTFALAGAVVLLILMVLVMVFRLFVPMLGDSIYQEEFRNSLAGRMIFLMRGDTTLVTGKATDVIHSHHDFDGIQEYDNDLPPWWKTMFYVSIVFAIGYMLHFHVFQTGALQAEEYEMEMEQAAILAAMTPDDPNAVTDYDVMTDATALENGQKTYVQNCAACHGQNAEGTVGPNLTDEYWLHGGDVNDIFKTVKYGVPAKGMVPWQGKLTKDQILEVSSYILSLQGSNPANAKEPQGEKE</sequence>
<evidence type="ECO:0000313" key="11">
    <source>
        <dbReference type="Proteomes" id="UP001597641"/>
    </source>
</evidence>
<evidence type="ECO:0000256" key="3">
    <source>
        <dbReference type="ARBA" id="ARBA00022723"/>
    </source>
</evidence>
<keyword evidence="7" id="KW-1133">Transmembrane helix</keyword>
<keyword evidence="7" id="KW-0812">Transmembrane</keyword>
<dbReference type="InterPro" id="IPR032858">
    <property type="entry name" value="CcoP_N"/>
</dbReference>
<dbReference type="Gene3D" id="6.10.280.130">
    <property type="match status" value="1"/>
</dbReference>
<dbReference type="Proteomes" id="UP001597641">
    <property type="component" value="Unassembled WGS sequence"/>
</dbReference>
<dbReference type="InterPro" id="IPR050597">
    <property type="entry name" value="Cytochrome_c_Oxidase_Subunit"/>
</dbReference>
<comment type="caution">
    <text evidence="10">The sequence shown here is derived from an EMBL/GenBank/DDBJ whole genome shotgun (WGS) entry which is preliminary data.</text>
</comment>
<reference evidence="11" key="1">
    <citation type="journal article" date="2019" name="Int. J. Syst. Evol. Microbiol.">
        <title>The Global Catalogue of Microorganisms (GCM) 10K type strain sequencing project: providing services to taxonomists for standard genome sequencing and annotation.</title>
        <authorList>
            <consortium name="The Broad Institute Genomics Platform"/>
            <consortium name="The Broad Institute Genome Sequencing Center for Infectious Disease"/>
            <person name="Wu L."/>
            <person name="Ma J."/>
        </authorList>
    </citation>
    <scope>NUCLEOTIDE SEQUENCE [LARGE SCALE GENOMIC DNA]</scope>
    <source>
        <strain evidence="11">KCTC 23984</strain>
    </source>
</reference>
<dbReference type="Pfam" id="PF13442">
    <property type="entry name" value="Cytochrome_CBB3"/>
    <property type="match status" value="1"/>
</dbReference>
<dbReference type="EMBL" id="JBHUOX010000002">
    <property type="protein sequence ID" value="MFD2999521.1"/>
    <property type="molecule type" value="Genomic_DNA"/>
</dbReference>
<evidence type="ECO:0000256" key="7">
    <source>
        <dbReference type="SAM" id="Phobius"/>
    </source>
</evidence>
<evidence type="ECO:0000256" key="6">
    <source>
        <dbReference type="PROSITE-ProRule" id="PRU00433"/>
    </source>
</evidence>
<feature type="domain" description="Cytochrome c" evidence="9">
    <location>
        <begin position="30"/>
        <end position="123"/>
    </location>
</feature>
<dbReference type="PANTHER" id="PTHR33751">
    <property type="entry name" value="CBB3-TYPE CYTOCHROME C OXIDASE SUBUNIT FIXP"/>
    <property type="match status" value="1"/>
</dbReference>
<keyword evidence="4" id="KW-0249">Electron transport</keyword>
<gene>
    <name evidence="10" type="ORF">ACFS7Z_04045</name>
</gene>
<keyword evidence="3 6" id="KW-0479">Metal-binding</keyword>
<feature type="chain" id="PRO_5045852022" evidence="8">
    <location>
        <begin position="30"/>
        <end position="408"/>
    </location>
</feature>
<keyword evidence="1" id="KW-0813">Transport</keyword>
<evidence type="ECO:0000256" key="5">
    <source>
        <dbReference type="ARBA" id="ARBA00023004"/>
    </source>
</evidence>
<dbReference type="Pfam" id="PF14715">
    <property type="entry name" value="FixP_N"/>
    <property type="match status" value="1"/>
</dbReference>